<dbReference type="InterPro" id="IPR025565">
    <property type="entry name" value="DUF4328"/>
</dbReference>
<gene>
    <name evidence="4" type="ORF">SMD11_2744</name>
</gene>
<reference evidence="4 5" key="1">
    <citation type="submission" date="2017-06" db="EMBL/GenBank/DDBJ databases">
        <title>Streptomyces albireticuli Genome sequencing and assembly.</title>
        <authorList>
            <person name="Wang Y."/>
            <person name="Du B."/>
            <person name="Ding Y."/>
            <person name="Liu H."/>
            <person name="Hou Q."/>
            <person name="Liu K."/>
            <person name="Yao L."/>
            <person name="Wang C."/>
        </authorList>
    </citation>
    <scope>NUCLEOTIDE SEQUENCE [LARGE SCALE GENOMIC DNA]</scope>
    <source>
        <strain evidence="4 5">MDJK11</strain>
    </source>
</reference>
<dbReference type="KEGG" id="salj:SMD11_2744"/>
<feature type="transmembrane region" description="Helical" evidence="2">
    <location>
        <begin position="94"/>
        <end position="115"/>
    </location>
</feature>
<evidence type="ECO:0000256" key="1">
    <source>
        <dbReference type="SAM" id="MobiDB-lite"/>
    </source>
</evidence>
<feature type="domain" description="DUF4328" evidence="3">
    <location>
        <begin position="81"/>
        <end position="239"/>
    </location>
</feature>
<sequence>MTGPESPYGPGTGPAPYPQGPAPFHAPPPGPGARLASPDGLARATVVLLVLCAVTDAVAVWSDISMFRLMDRVLADGVETVADADLDRADLTQAVAGFAQSAAYVAAAVLFVLWFRRVRVNAEVFAPDGHRMARGWSVGGWFVPVVNLWFPKKIANDTWNASLPYGPEGAPRPASRAVMNAWWVMWLVTTALGWISTRVDALADTFEKIRSSSGVLIVADAVDIVAAVLAVCFVRRLTALQREKAAQGPVPSVPGVRDRPPSEVPAVGDRPSAARA</sequence>
<keyword evidence="2" id="KW-0812">Transmembrane</keyword>
<dbReference type="Proteomes" id="UP000195755">
    <property type="component" value="Chromosome"/>
</dbReference>
<evidence type="ECO:0000313" key="5">
    <source>
        <dbReference type="Proteomes" id="UP000195755"/>
    </source>
</evidence>
<keyword evidence="2" id="KW-0472">Membrane</keyword>
<feature type="region of interest" description="Disordered" evidence="1">
    <location>
        <begin position="1"/>
        <end position="36"/>
    </location>
</feature>
<dbReference type="Pfam" id="PF14219">
    <property type="entry name" value="DUF4328"/>
    <property type="match status" value="1"/>
</dbReference>
<evidence type="ECO:0000256" key="2">
    <source>
        <dbReference type="SAM" id="Phobius"/>
    </source>
</evidence>
<feature type="compositionally biased region" description="Pro residues" evidence="1">
    <location>
        <begin position="13"/>
        <end position="31"/>
    </location>
</feature>
<feature type="region of interest" description="Disordered" evidence="1">
    <location>
        <begin position="243"/>
        <end position="276"/>
    </location>
</feature>
<evidence type="ECO:0000259" key="3">
    <source>
        <dbReference type="Pfam" id="PF14219"/>
    </source>
</evidence>
<protein>
    <recommendedName>
        <fullName evidence="3">DUF4328 domain-containing protein</fullName>
    </recommendedName>
</protein>
<evidence type="ECO:0000313" key="4">
    <source>
        <dbReference type="EMBL" id="ARZ68393.1"/>
    </source>
</evidence>
<feature type="transmembrane region" description="Helical" evidence="2">
    <location>
        <begin position="215"/>
        <end position="234"/>
    </location>
</feature>
<dbReference type="AlphaFoldDB" id="A0A1Z2L275"/>
<proteinExistence type="predicted"/>
<accession>A0A1Z2L275</accession>
<name>A0A1Z2L275_9ACTN</name>
<dbReference type="EMBL" id="CP021744">
    <property type="protein sequence ID" value="ARZ68393.1"/>
    <property type="molecule type" value="Genomic_DNA"/>
</dbReference>
<keyword evidence="2" id="KW-1133">Transmembrane helix</keyword>
<feature type="transmembrane region" description="Helical" evidence="2">
    <location>
        <begin position="177"/>
        <end position="195"/>
    </location>
</feature>
<organism evidence="4 5">
    <name type="scientific">Streptomyces albireticuli</name>
    <dbReference type="NCBI Taxonomy" id="1940"/>
    <lineage>
        <taxon>Bacteria</taxon>
        <taxon>Bacillati</taxon>
        <taxon>Actinomycetota</taxon>
        <taxon>Actinomycetes</taxon>
        <taxon>Kitasatosporales</taxon>
        <taxon>Streptomycetaceae</taxon>
        <taxon>Streptomyces</taxon>
    </lineage>
</organism>
<feature type="transmembrane region" description="Helical" evidence="2">
    <location>
        <begin position="41"/>
        <end position="61"/>
    </location>
</feature>